<sequence>MDSDFDMSAPLEMNKDLDLPYEDQDGSAGKVKDINQTPPPLKVIMENLRSSPQFPWLLGSAPQFHLPFVHRQVEINQVTTP</sequence>
<gene>
    <name evidence="2" type="ORF">C1H46_028901</name>
</gene>
<evidence type="ECO:0000313" key="2">
    <source>
        <dbReference type="EMBL" id="TQD85535.1"/>
    </source>
</evidence>
<dbReference type="AlphaFoldDB" id="A0A540LGD3"/>
<reference evidence="2 3" key="1">
    <citation type="journal article" date="2019" name="G3 (Bethesda)">
        <title>Sequencing of a Wild Apple (Malus baccata) Genome Unravels the Differences Between Cultivated and Wild Apple Species Regarding Disease Resistance and Cold Tolerance.</title>
        <authorList>
            <person name="Chen X."/>
        </authorList>
    </citation>
    <scope>NUCLEOTIDE SEQUENCE [LARGE SCALE GENOMIC DNA]</scope>
    <source>
        <strain evidence="3">cv. Shandingzi</strain>
        <tissue evidence="2">Leaves</tissue>
    </source>
</reference>
<protein>
    <submittedName>
        <fullName evidence="2">Uncharacterized protein</fullName>
    </submittedName>
</protein>
<proteinExistence type="predicted"/>
<dbReference type="EMBL" id="VIEB01000593">
    <property type="protein sequence ID" value="TQD85535.1"/>
    <property type="molecule type" value="Genomic_DNA"/>
</dbReference>
<accession>A0A540LGD3</accession>
<name>A0A540LGD3_MALBA</name>
<keyword evidence="3" id="KW-1185">Reference proteome</keyword>
<comment type="caution">
    <text evidence="2">The sequence shown here is derived from an EMBL/GenBank/DDBJ whole genome shotgun (WGS) entry which is preliminary data.</text>
</comment>
<organism evidence="2 3">
    <name type="scientific">Malus baccata</name>
    <name type="common">Siberian crab apple</name>
    <name type="synonym">Pyrus baccata</name>
    <dbReference type="NCBI Taxonomy" id="106549"/>
    <lineage>
        <taxon>Eukaryota</taxon>
        <taxon>Viridiplantae</taxon>
        <taxon>Streptophyta</taxon>
        <taxon>Embryophyta</taxon>
        <taxon>Tracheophyta</taxon>
        <taxon>Spermatophyta</taxon>
        <taxon>Magnoliopsida</taxon>
        <taxon>eudicotyledons</taxon>
        <taxon>Gunneridae</taxon>
        <taxon>Pentapetalae</taxon>
        <taxon>rosids</taxon>
        <taxon>fabids</taxon>
        <taxon>Rosales</taxon>
        <taxon>Rosaceae</taxon>
        <taxon>Amygdaloideae</taxon>
        <taxon>Maleae</taxon>
        <taxon>Malus</taxon>
    </lineage>
</organism>
<evidence type="ECO:0000313" key="3">
    <source>
        <dbReference type="Proteomes" id="UP000315295"/>
    </source>
</evidence>
<evidence type="ECO:0000256" key="1">
    <source>
        <dbReference type="SAM" id="MobiDB-lite"/>
    </source>
</evidence>
<dbReference type="Proteomes" id="UP000315295">
    <property type="component" value="Unassembled WGS sequence"/>
</dbReference>
<feature type="region of interest" description="Disordered" evidence="1">
    <location>
        <begin position="1"/>
        <end position="37"/>
    </location>
</feature>